<feature type="chain" id="PRO_5012229956" description="Carboxypeptidase regulatory-like domain-containing protein" evidence="2">
    <location>
        <begin position="18"/>
        <end position="470"/>
    </location>
</feature>
<dbReference type="OrthoDB" id="1265549at2"/>
<evidence type="ECO:0000313" key="3">
    <source>
        <dbReference type="EMBL" id="SIN81341.1"/>
    </source>
</evidence>
<feature type="compositionally biased region" description="Basic and acidic residues" evidence="1">
    <location>
        <begin position="349"/>
        <end position="360"/>
    </location>
</feature>
<protein>
    <recommendedName>
        <fullName evidence="5">Carboxypeptidase regulatory-like domain-containing protein</fullName>
    </recommendedName>
</protein>
<accession>A0A1N6EEF9</accession>
<feature type="region of interest" description="Disordered" evidence="1">
    <location>
        <begin position="339"/>
        <end position="384"/>
    </location>
</feature>
<evidence type="ECO:0000256" key="2">
    <source>
        <dbReference type="SAM" id="SignalP"/>
    </source>
</evidence>
<dbReference type="SUPFAM" id="SSF49478">
    <property type="entry name" value="Cna protein B-type domain"/>
    <property type="match status" value="1"/>
</dbReference>
<organism evidence="3 4">
    <name type="scientific">Chitinophaga niabensis</name>
    <dbReference type="NCBI Taxonomy" id="536979"/>
    <lineage>
        <taxon>Bacteria</taxon>
        <taxon>Pseudomonadati</taxon>
        <taxon>Bacteroidota</taxon>
        <taxon>Chitinophagia</taxon>
        <taxon>Chitinophagales</taxon>
        <taxon>Chitinophagaceae</taxon>
        <taxon>Chitinophaga</taxon>
    </lineage>
</organism>
<feature type="region of interest" description="Disordered" evidence="1">
    <location>
        <begin position="258"/>
        <end position="279"/>
    </location>
</feature>
<evidence type="ECO:0000256" key="1">
    <source>
        <dbReference type="SAM" id="MobiDB-lite"/>
    </source>
</evidence>
<keyword evidence="2" id="KW-0732">Signal</keyword>
<name>A0A1N6EEF9_9BACT</name>
<keyword evidence="4" id="KW-1185">Reference proteome</keyword>
<feature type="compositionally biased region" description="Basic and acidic residues" evidence="1">
    <location>
        <begin position="461"/>
        <end position="470"/>
    </location>
</feature>
<evidence type="ECO:0000313" key="4">
    <source>
        <dbReference type="Proteomes" id="UP000185003"/>
    </source>
</evidence>
<evidence type="ECO:0008006" key="5">
    <source>
        <dbReference type="Google" id="ProtNLM"/>
    </source>
</evidence>
<dbReference type="Proteomes" id="UP000185003">
    <property type="component" value="Unassembled WGS sequence"/>
</dbReference>
<reference evidence="3 4" key="1">
    <citation type="submission" date="2016-11" db="EMBL/GenBank/DDBJ databases">
        <authorList>
            <person name="Jaros S."/>
            <person name="Januszkiewicz K."/>
            <person name="Wedrychowicz H."/>
        </authorList>
    </citation>
    <scope>NUCLEOTIDE SEQUENCE [LARGE SCALE GENOMIC DNA]</scope>
    <source>
        <strain evidence="3 4">DSM 24787</strain>
    </source>
</reference>
<dbReference type="EMBL" id="FSRA01000001">
    <property type="protein sequence ID" value="SIN81341.1"/>
    <property type="molecule type" value="Genomic_DNA"/>
</dbReference>
<proteinExistence type="predicted"/>
<feature type="region of interest" description="Disordered" evidence="1">
    <location>
        <begin position="438"/>
        <end position="470"/>
    </location>
</feature>
<dbReference type="STRING" id="536979.SAMN04488055_1530"/>
<sequence>MRKILLLILLSAKVATAFPQQQIVVSAGGGVNNTLPAVKDKSYLGNGSNIQADVLVPFLSKANNRFTIGILAGGTYVTAKNLAPNVDKLRDEYKLYSGNLSISNAQNGSSAGFTAHLGLQAGLSLGALVLSPSISGGYFNFSQKGFAQTTTITNNGTQQTVKLSDLPEVKRTGFVTIPQLKISFPLAKTISIYTAAGLNLGPKITTGQRKLEPAGGYNADHTYEPAQLSSGKMTVQPSEINYRSYMLSAGLSFRIGGRSKRSGTADTTRNPLFENGGLSGQNPMYGQAMPGSPIGGIVVKGGKNPGGNLITAVSDHNGTFELNDLEPGIYRFTLEMPGQPQGKSISEQGVKRQESTELETRTYTGGRKNEPQGKSISEKGLKRSDTAQMALPGQPIGGIVVKGGKNPGGNLSNLTIDTDGSIRFEVLEKGNYQFLIQAGEQSNKSGSDKKQGEVKGNGRTGLRDVVKTQV</sequence>
<feature type="compositionally biased region" description="Basic and acidic residues" evidence="1">
    <location>
        <begin position="367"/>
        <end position="384"/>
    </location>
</feature>
<dbReference type="AlphaFoldDB" id="A0A1N6EEF9"/>
<feature type="signal peptide" evidence="2">
    <location>
        <begin position="1"/>
        <end position="17"/>
    </location>
</feature>
<gene>
    <name evidence="3" type="ORF">SAMN04488055_1530</name>
</gene>
<dbReference type="RefSeq" id="WP_074238668.1">
    <property type="nucleotide sequence ID" value="NZ_FSRA01000001.1"/>
</dbReference>